<evidence type="ECO:0000313" key="8">
    <source>
        <dbReference type="EMBL" id="CCK26736.1"/>
    </source>
</evidence>
<dbReference type="PANTHER" id="PTHR46696">
    <property type="entry name" value="P450, PUTATIVE (EUROFUNG)-RELATED"/>
    <property type="match status" value="1"/>
</dbReference>
<dbReference type="InterPro" id="IPR001128">
    <property type="entry name" value="Cyt_P450"/>
</dbReference>
<dbReference type="HOGENOM" id="CLU_033716_1_0_11"/>
<dbReference type="AlphaFoldDB" id="K4QTP0"/>
<dbReference type="GO" id="GO:0005506">
    <property type="term" value="F:iron ion binding"/>
    <property type="evidence" value="ECO:0007669"/>
    <property type="project" value="InterPro"/>
</dbReference>
<keyword evidence="5 7" id="KW-0408">Iron</keyword>
<dbReference type="GO" id="GO:0020037">
    <property type="term" value="F:heme binding"/>
    <property type="evidence" value="ECO:0007669"/>
    <property type="project" value="InterPro"/>
</dbReference>
<keyword evidence="2 7" id="KW-0349">Heme</keyword>
<keyword evidence="3 7" id="KW-0479">Metal-binding</keyword>
<dbReference type="Pfam" id="PF00067">
    <property type="entry name" value="p450"/>
    <property type="match status" value="1"/>
</dbReference>
<dbReference type="EC" id="1.14.-.-" evidence="8"/>
<protein>
    <submittedName>
        <fullName evidence="8">Cytochrome P450</fullName>
        <ecNumber evidence="8">1.14.-.-</ecNumber>
    </submittedName>
</protein>
<dbReference type="PANTHER" id="PTHR46696:SF1">
    <property type="entry name" value="CYTOCHROME P450 YJIB-RELATED"/>
    <property type="match status" value="1"/>
</dbReference>
<reference evidence="8 9" key="1">
    <citation type="journal article" date="2012" name="J. Bacteriol.">
        <title>Genome sequence of the bacterium Streptomyces davawensis JCM 4913 and heterologous production of the unique antibiotic roseoflavin.</title>
        <authorList>
            <person name="Jankowitsch F."/>
            <person name="Schwarz J."/>
            <person name="Ruckert C."/>
            <person name="Gust B."/>
            <person name="Szczepanowski R."/>
            <person name="Blom J."/>
            <person name="Pelzer S."/>
            <person name="Kalinowski J."/>
            <person name="Mack M."/>
        </authorList>
    </citation>
    <scope>NUCLEOTIDE SEQUENCE [LARGE SCALE GENOMIC DNA]</scope>
    <source>
        <strain evidence="9">DSM 101723 / JCM 4913 / KCC S-0913 / 768</strain>
    </source>
</reference>
<dbReference type="InterPro" id="IPR017972">
    <property type="entry name" value="Cyt_P450_CS"/>
</dbReference>
<evidence type="ECO:0000256" key="4">
    <source>
        <dbReference type="ARBA" id="ARBA00023002"/>
    </source>
</evidence>
<sequence>MSPPTEIDTPSFLADQHGYYAGLRETPGPRLVRNPQGLGYWLITRHADARAVLLDPRFSKDPRLAEQALSAAGYGVFGADSFFLPLVNSDPPDHTRLRRLVSGAFTPRRVEELRPRVERLTHELLDAVPDEDGDEEGVDLMAVLAFPLPVLVISELLGVPHRSRGALLTWATRMLTVSGNGSGPAERTRRLHRWFASLVAAKRPHVRRDLDQDEQPDLLAALVVAHDQGQRLDDEELVGLLVLLLVAGHETTTGMIGNAVDALLRHPDQLALLRDRPELLPSAVDELLRYEASLARTTLRVAREDVKVADTVIPAGSVVSVALSAANRDPEVFPEPDRLDITRARGPHLSFGHGIHFCLGAPLARLQTETVLAVLLHRFPELAAADPEAPQLWRPVGDMRGLLTLPVRLRPAF</sequence>
<keyword evidence="4 7" id="KW-0560">Oxidoreductase</keyword>
<gene>
    <name evidence="8" type="ORF">BN159_2357</name>
</gene>
<keyword evidence="9" id="KW-1185">Reference proteome</keyword>
<name>K4QTP0_STRDJ</name>
<evidence type="ECO:0000256" key="7">
    <source>
        <dbReference type="RuleBase" id="RU000461"/>
    </source>
</evidence>
<evidence type="ECO:0000256" key="2">
    <source>
        <dbReference type="ARBA" id="ARBA00022617"/>
    </source>
</evidence>
<dbReference type="PRINTS" id="PR00359">
    <property type="entry name" value="BP450"/>
</dbReference>
<evidence type="ECO:0000256" key="3">
    <source>
        <dbReference type="ARBA" id="ARBA00022723"/>
    </source>
</evidence>
<evidence type="ECO:0000256" key="1">
    <source>
        <dbReference type="ARBA" id="ARBA00010617"/>
    </source>
</evidence>
<evidence type="ECO:0000256" key="6">
    <source>
        <dbReference type="ARBA" id="ARBA00023033"/>
    </source>
</evidence>
<dbReference type="GO" id="GO:0016705">
    <property type="term" value="F:oxidoreductase activity, acting on paired donors, with incorporation or reduction of molecular oxygen"/>
    <property type="evidence" value="ECO:0007669"/>
    <property type="project" value="InterPro"/>
</dbReference>
<dbReference type="STRING" id="1214101.BN159_2357"/>
<evidence type="ECO:0000256" key="5">
    <source>
        <dbReference type="ARBA" id="ARBA00023004"/>
    </source>
</evidence>
<keyword evidence="6 7" id="KW-0503">Monooxygenase</keyword>
<dbReference type="PATRIC" id="fig|1214101.3.peg.2392"/>
<organism evidence="8 9">
    <name type="scientific">Streptomyces davaonensis (strain DSM 101723 / JCM 4913 / KCC S-0913 / 768)</name>
    <dbReference type="NCBI Taxonomy" id="1214101"/>
    <lineage>
        <taxon>Bacteria</taxon>
        <taxon>Bacillati</taxon>
        <taxon>Actinomycetota</taxon>
        <taxon>Actinomycetes</taxon>
        <taxon>Kitasatosporales</taxon>
        <taxon>Streptomycetaceae</taxon>
        <taxon>Streptomyces</taxon>
    </lineage>
</organism>
<proteinExistence type="inferred from homology"/>
<dbReference type="Proteomes" id="UP000008043">
    <property type="component" value="Chromosome"/>
</dbReference>
<evidence type="ECO:0000313" key="9">
    <source>
        <dbReference type="Proteomes" id="UP000008043"/>
    </source>
</evidence>
<dbReference type="CDD" id="cd11029">
    <property type="entry name" value="CYP107-like"/>
    <property type="match status" value="1"/>
</dbReference>
<dbReference type="InterPro" id="IPR002397">
    <property type="entry name" value="Cyt_P450_B"/>
</dbReference>
<dbReference type="GO" id="GO:0004497">
    <property type="term" value="F:monooxygenase activity"/>
    <property type="evidence" value="ECO:0007669"/>
    <property type="project" value="UniProtKB-KW"/>
</dbReference>
<dbReference type="InterPro" id="IPR036396">
    <property type="entry name" value="Cyt_P450_sf"/>
</dbReference>
<dbReference type="FunFam" id="1.10.630.10:FF:000018">
    <property type="entry name" value="Cytochrome P450 monooxygenase"/>
    <property type="match status" value="1"/>
</dbReference>
<dbReference type="EMBL" id="HE971709">
    <property type="protein sequence ID" value="CCK26736.1"/>
    <property type="molecule type" value="Genomic_DNA"/>
</dbReference>
<dbReference type="eggNOG" id="COG2124">
    <property type="taxonomic scope" value="Bacteria"/>
</dbReference>
<dbReference type="SUPFAM" id="SSF48264">
    <property type="entry name" value="Cytochrome P450"/>
    <property type="match status" value="1"/>
</dbReference>
<dbReference type="KEGG" id="sdv:BN159_2357"/>
<dbReference type="PROSITE" id="PS00086">
    <property type="entry name" value="CYTOCHROME_P450"/>
    <property type="match status" value="1"/>
</dbReference>
<dbReference type="OrthoDB" id="3987377at2"/>
<dbReference type="Gene3D" id="1.10.630.10">
    <property type="entry name" value="Cytochrome P450"/>
    <property type="match status" value="1"/>
</dbReference>
<accession>K4QTP0</accession>
<comment type="similarity">
    <text evidence="1 7">Belongs to the cytochrome P450 family.</text>
</comment>
<dbReference type="RefSeq" id="WP_015657130.1">
    <property type="nucleotide sequence ID" value="NC_020504.1"/>
</dbReference>